<comment type="caution">
    <text evidence="18">The sequence shown here is derived from an EMBL/GenBank/DDBJ whole genome shotgun (WGS) entry which is preliminary data.</text>
</comment>
<keyword evidence="9" id="KW-0902">Two-component regulatory system</keyword>
<dbReference type="Pfam" id="PF02518">
    <property type="entry name" value="HATPase_c"/>
    <property type="match status" value="1"/>
</dbReference>
<dbReference type="FunFam" id="3.30.565.10:FF:000010">
    <property type="entry name" value="Sensor histidine kinase RcsC"/>
    <property type="match status" value="1"/>
</dbReference>
<dbReference type="Pfam" id="PF00672">
    <property type="entry name" value="HAMP"/>
    <property type="match status" value="1"/>
</dbReference>
<dbReference type="CDD" id="cd00082">
    <property type="entry name" value="HisKA"/>
    <property type="match status" value="1"/>
</dbReference>
<feature type="modified residue" description="4-aspartylphosphate" evidence="12">
    <location>
        <position position="828"/>
    </location>
</feature>
<evidence type="ECO:0000256" key="8">
    <source>
        <dbReference type="ARBA" id="ARBA00022840"/>
    </source>
</evidence>
<sequence length="898" mass="100398">MLQKAKYGIRFKIILGYAVITVFFIISILIVNSQVSSMQEQRNYIIEHDIAVFDLTNQIEKHMLDMETSQRGFVLTGDPAYLEPYTNASSSWKEDYTRLYAMLPDNPEQQKKLELIRSTIQHWITVAGDPTIVMKKENKTQELDAFFKSDPGKKDMDEVRAQFKAFRSTVKELTLDRADKLDQMNRTLVFGFYALMALVLLIASGVAASISSSIVRTLREVTEAITEIASSKQSHRRIPVSTQDEIGMLGEATNALLESHEREYWLQTKVGEVVTMIQGMPDTRTLGGKLISHIAPLLNATYGVIYIVTGKAGQQRIVKLASYASSGENAGFDGFRVGEGLVGQCVLENRMFHLTDVPVDYIHISSGLGKASPKDVLIAPIAYEGQVIAVLELATLETFAPEHLQLLEDIIESLGIMINSVESRTEVERLLRESQAMTEELQTQAEELQTQQEELRVTNEQLEKQNRFAEEKAQELDRIRVELEEYTEQLQQSSQYKSDFLANMSHELRTPLNSIIILSEMLSENKKRTLTAEEQEYARIVHSSGNDLLSLINDILDLSKVEAGKIDIVVDEMNVTELPAHMSKQFMKVAEQKSLQFMIELAPDVPTIFLTDEQRVHQILRNLLSNAFKFTERGSVTMRVQTAEPKLVKQLFSPQRHDTVLALSVSDTGIGIPADKREVIFEAFHQADGTTSRKFGGTGLGLSICREFAKLLGGHIVVESEEGVGTNFTLYVPSLEPNKQRHIHETAVSFETDAPAAVVPVSRLTPAVPPSTLFAGKHILVVDDDVRNVFALTTWLEDAGFHVTVASNGQECLDALNGDVPIDLALIDIMMPVMDGYETIRRIRANPQLAALPIIALTAKAMKHDREQCLEAGASDYISKPINMNQLTSLMRVWLAKE</sequence>
<evidence type="ECO:0000259" key="16">
    <source>
        <dbReference type="PROSITE" id="PS50110"/>
    </source>
</evidence>
<evidence type="ECO:0000256" key="9">
    <source>
        <dbReference type="ARBA" id="ARBA00023012"/>
    </source>
</evidence>
<gene>
    <name evidence="18" type="primary">rcsC_14</name>
    <name evidence="18" type="ORF">PAESOLCIP111_03962</name>
</gene>
<dbReference type="RefSeq" id="WP_218093698.1">
    <property type="nucleotide sequence ID" value="NZ_CAJVAS010000019.1"/>
</dbReference>
<dbReference type="PROSITE" id="PS50109">
    <property type="entry name" value="HIS_KIN"/>
    <property type="match status" value="1"/>
</dbReference>
<keyword evidence="14" id="KW-1133">Transmembrane helix</keyword>
<dbReference type="CDD" id="cd19410">
    <property type="entry name" value="HK9-like_sensor"/>
    <property type="match status" value="1"/>
</dbReference>
<keyword evidence="7 18" id="KW-0418">Kinase</keyword>
<dbReference type="InterPro" id="IPR003594">
    <property type="entry name" value="HATPase_dom"/>
</dbReference>
<dbReference type="PROSITE" id="PS50110">
    <property type="entry name" value="RESPONSE_REGULATORY"/>
    <property type="match status" value="1"/>
</dbReference>
<dbReference type="Proteomes" id="UP000693672">
    <property type="component" value="Unassembled WGS sequence"/>
</dbReference>
<dbReference type="Pfam" id="PF00512">
    <property type="entry name" value="HisKA"/>
    <property type="match status" value="1"/>
</dbReference>
<evidence type="ECO:0000313" key="18">
    <source>
        <dbReference type="EMBL" id="CAG7638633.1"/>
    </source>
</evidence>
<dbReference type="EMBL" id="CAJVAS010000019">
    <property type="protein sequence ID" value="CAG7638633.1"/>
    <property type="molecule type" value="Genomic_DNA"/>
</dbReference>
<evidence type="ECO:0000256" key="13">
    <source>
        <dbReference type="SAM" id="Coils"/>
    </source>
</evidence>
<accession>A0A916NJS0</accession>
<keyword evidence="4 12" id="KW-0597">Phosphoprotein</keyword>
<reference evidence="18" key="1">
    <citation type="submission" date="2021-06" db="EMBL/GenBank/DDBJ databases">
        <authorList>
            <person name="Criscuolo A."/>
        </authorList>
    </citation>
    <scope>NUCLEOTIDE SEQUENCE</scope>
    <source>
        <strain evidence="18">CIP111600</strain>
    </source>
</reference>
<evidence type="ECO:0000256" key="12">
    <source>
        <dbReference type="PROSITE-ProRule" id="PRU00169"/>
    </source>
</evidence>
<evidence type="ECO:0000259" key="17">
    <source>
        <dbReference type="PROSITE" id="PS50885"/>
    </source>
</evidence>
<evidence type="ECO:0000256" key="11">
    <source>
        <dbReference type="ARBA" id="ARBA00074306"/>
    </source>
</evidence>
<evidence type="ECO:0000256" key="10">
    <source>
        <dbReference type="ARBA" id="ARBA00023136"/>
    </source>
</evidence>
<evidence type="ECO:0000256" key="3">
    <source>
        <dbReference type="ARBA" id="ARBA00022475"/>
    </source>
</evidence>
<dbReference type="InterPro" id="IPR003661">
    <property type="entry name" value="HisK_dim/P_dom"/>
</dbReference>
<dbReference type="InterPro" id="IPR003660">
    <property type="entry name" value="HAMP_dom"/>
</dbReference>
<keyword evidence="14" id="KW-0812">Transmembrane</keyword>
<dbReference type="Pfam" id="PF05227">
    <property type="entry name" value="CHASE3"/>
    <property type="match status" value="1"/>
</dbReference>
<feature type="domain" description="HAMP" evidence="17">
    <location>
        <begin position="212"/>
        <end position="259"/>
    </location>
</feature>
<organism evidence="18 19">
    <name type="scientific">Paenibacillus solanacearum</name>
    <dbReference type="NCBI Taxonomy" id="2048548"/>
    <lineage>
        <taxon>Bacteria</taxon>
        <taxon>Bacillati</taxon>
        <taxon>Bacillota</taxon>
        <taxon>Bacilli</taxon>
        <taxon>Bacillales</taxon>
        <taxon>Paenibacillaceae</taxon>
        <taxon>Paenibacillus</taxon>
    </lineage>
</organism>
<keyword evidence="6" id="KW-0547">Nucleotide-binding</keyword>
<dbReference type="InterPro" id="IPR007891">
    <property type="entry name" value="CHASE3"/>
</dbReference>
<feature type="domain" description="Histidine kinase" evidence="15">
    <location>
        <begin position="503"/>
        <end position="736"/>
    </location>
</feature>
<dbReference type="Pfam" id="PF00072">
    <property type="entry name" value="Response_reg"/>
    <property type="match status" value="1"/>
</dbReference>
<dbReference type="GO" id="GO:0000155">
    <property type="term" value="F:phosphorelay sensor kinase activity"/>
    <property type="evidence" value="ECO:0007669"/>
    <property type="project" value="InterPro"/>
</dbReference>
<dbReference type="AlphaFoldDB" id="A0A916NJS0"/>
<dbReference type="CDD" id="cd17546">
    <property type="entry name" value="REC_hyHK_CKI1_RcsC-like"/>
    <property type="match status" value="1"/>
</dbReference>
<evidence type="ECO:0000256" key="4">
    <source>
        <dbReference type="ARBA" id="ARBA00022553"/>
    </source>
</evidence>
<feature type="transmembrane region" description="Helical" evidence="14">
    <location>
        <begin position="187"/>
        <end position="210"/>
    </location>
</feature>
<evidence type="ECO:0000256" key="2">
    <source>
        <dbReference type="ARBA" id="ARBA00006402"/>
    </source>
</evidence>
<evidence type="ECO:0000256" key="14">
    <source>
        <dbReference type="SAM" id="Phobius"/>
    </source>
</evidence>
<dbReference type="PANTHER" id="PTHR45339:SF1">
    <property type="entry name" value="HYBRID SIGNAL TRANSDUCTION HISTIDINE KINASE J"/>
    <property type="match status" value="1"/>
</dbReference>
<feature type="coiled-coil region" evidence="13">
    <location>
        <begin position="424"/>
        <end position="496"/>
    </location>
</feature>
<evidence type="ECO:0000256" key="5">
    <source>
        <dbReference type="ARBA" id="ARBA00022679"/>
    </source>
</evidence>
<dbReference type="InterPro" id="IPR003018">
    <property type="entry name" value="GAF"/>
</dbReference>
<name>A0A916NJS0_9BACL</name>
<keyword evidence="8" id="KW-0067">ATP-binding</keyword>
<keyword evidence="19" id="KW-1185">Reference proteome</keyword>
<comment type="similarity">
    <text evidence="2">In the N-terminal section; belongs to the phytochrome family.</text>
</comment>
<keyword evidence="13" id="KW-0175">Coiled coil</keyword>
<dbReference type="Pfam" id="PF13185">
    <property type="entry name" value="GAF_2"/>
    <property type="match status" value="1"/>
</dbReference>
<proteinExistence type="inferred from homology"/>
<dbReference type="SMART" id="SM00448">
    <property type="entry name" value="REC"/>
    <property type="match status" value="1"/>
</dbReference>
<evidence type="ECO:0000256" key="1">
    <source>
        <dbReference type="ARBA" id="ARBA00004236"/>
    </source>
</evidence>
<dbReference type="PANTHER" id="PTHR45339">
    <property type="entry name" value="HYBRID SIGNAL TRANSDUCTION HISTIDINE KINASE J"/>
    <property type="match status" value="1"/>
</dbReference>
<protein>
    <recommendedName>
        <fullName evidence="11">Circadian input-output histidine kinase CikA</fullName>
    </recommendedName>
</protein>
<dbReference type="SMART" id="SM00065">
    <property type="entry name" value="GAF"/>
    <property type="match status" value="1"/>
</dbReference>
<dbReference type="InterPro" id="IPR005467">
    <property type="entry name" value="His_kinase_dom"/>
</dbReference>
<evidence type="ECO:0000256" key="7">
    <source>
        <dbReference type="ARBA" id="ARBA00022777"/>
    </source>
</evidence>
<dbReference type="CDD" id="cd06225">
    <property type="entry name" value="HAMP"/>
    <property type="match status" value="1"/>
</dbReference>
<evidence type="ECO:0000259" key="15">
    <source>
        <dbReference type="PROSITE" id="PS50109"/>
    </source>
</evidence>
<comment type="subcellular location">
    <subcellularLocation>
        <location evidence="1">Cell membrane</location>
    </subcellularLocation>
</comment>
<dbReference type="SMART" id="SM00387">
    <property type="entry name" value="HATPase_c"/>
    <property type="match status" value="1"/>
</dbReference>
<dbReference type="PROSITE" id="PS50885">
    <property type="entry name" value="HAMP"/>
    <property type="match status" value="1"/>
</dbReference>
<feature type="domain" description="Response regulatory" evidence="16">
    <location>
        <begin position="778"/>
        <end position="895"/>
    </location>
</feature>
<dbReference type="GO" id="GO:0005886">
    <property type="term" value="C:plasma membrane"/>
    <property type="evidence" value="ECO:0007669"/>
    <property type="project" value="UniProtKB-SubCell"/>
</dbReference>
<dbReference type="InterPro" id="IPR001789">
    <property type="entry name" value="Sig_transdc_resp-reg_receiver"/>
</dbReference>
<keyword evidence="5 18" id="KW-0808">Transferase</keyword>
<keyword evidence="3" id="KW-1003">Cell membrane</keyword>
<keyword evidence="10 14" id="KW-0472">Membrane</keyword>
<evidence type="ECO:0000256" key="6">
    <source>
        <dbReference type="ARBA" id="ARBA00022741"/>
    </source>
</evidence>
<dbReference type="SMART" id="SM00388">
    <property type="entry name" value="HisKA"/>
    <property type="match status" value="1"/>
</dbReference>
<feature type="transmembrane region" description="Helical" evidence="14">
    <location>
        <begin position="12"/>
        <end position="32"/>
    </location>
</feature>
<dbReference type="GO" id="GO:0005524">
    <property type="term" value="F:ATP binding"/>
    <property type="evidence" value="ECO:0007669"/>
    <property type="project" value="UniProtKB-KW"/>
</dbReference>
<dbReference type="CDD" id="cd16922">
    <property type="entry name" value="HATPase_EvgS-ArcB-TorS-like"/>
    <property type="match status" value="1"/>
</dbReference>
<evidence type="ECO:0000313" key="19">
    <source>
        <dbReference type="Proteomes" id="UP000693672"/>
    </source>
</evidence>